<comment type="caution">
    <text evidence="1">The sequence shown here is derived from an EMBL/GenBank/DDBJ whole genome shotgun (WGS) entry which is preliminary data.</text>
</comment>
<organism evidence="1 2">
    <name type="scientific">Pycnococcus provasolii</name>
    <dbReference type="NCBI Taxonomy" id="41880"/>
    <lineage>
        <taxon>Eukaryota</taxon>
        <taxon>Viridiplantae</taxon>
        <taxon>Chlorophyta</taxon>
        <taxon>Pseudoscourfieldiophyceae</taxon>
        <taxon>Pseudoscourfieldiales</taxon>
        <taxon>Pycnococcaceae</taxon>
        <taxon>Pycnococcus</taxon>
    </lineage>
</organism>
<name>A0A830H5T2_9CHLO</name>
<evidence type="ECO:0000313" key="1">
    <source>
        <dbReference type="EMBL" id="GHP01882.1"/>
    </source>
</evidence>
<reference evidence="1" key="1">
    <citation type="submission" date="2020-10" db="EMBL/GenBank/DDBJ databases">
        <title>Unveiling of a novel bifunctional photoreceptor, Dualchrome1, isolated from a cosmopolitan green alga.</title>
        <authorList>
            <person name="Suzuki S."/>
            <person name="Kawachi M."/>
        </authorList>
    </citation>
    <scope>NUCLEOTIDE SEQUENCE</scope>
    <source>
        <strain evidence="1">NIES 2893</strain>
    </source>
</reference>
<protein>
    <submittedName>
        <fullName evidence="1">Uncharacterized protein</fullName>
    </submittedName>
</protein>
<gene>
    <name evidence="1" type="ORF">PPROV_000063900</name>
</gene>
<accession>A0A830H5T2</accession>
<evidence type="ECO:0000313" key="2">
    <source>
        <dbReference type="Proteomes" id="UP000660262"/>
    </source>
</evidence>
<sequence length="114" mass="12877">MAASLPHSVEDFTSFVKAARDAQIVFFSKVMMYEQGTQTYGENECKERMDEGMDITKKAAFFSAMHSFKSTVERFDKAIGKSAQREKAKKTTSVEYLVNLRKTMKSLVAQLQTG</sequence>
<keyword evidence="2" id="KW-1185">Reference proteome</keyword>
<dbReference type="EMBL" id="BNJQ01000002">
    <property type="protein sequence ID" value="GHP01882.1"/>
    <property type="molecule type" value="Genomic_DNA"/>
</dbReference>
<dbReference type="AlphaFoldDB" id="A0A830H5T2"/>
<dbReference type="Proteomes" id="UP000660262">
    <property type="component" value="Unassembled WGS sequence"/>
</dbReference>
<proteinExistence type="predicted"/>